<reference evidence="1 2" key="1">
    <citation type="submission" date="2022-10" db="EMBL/GenBank/DDBJ databases">
        <title>The complete genomes of actinobacterial strains from the NBC collection.</title>
        <authorList>
            <person name="Joergensen T.S."/>
            <person name="Alvarez Arevalo M."/>
            <person name="Sterndorff E.B."/>
            <person name="Faurdal D."/>
            <person name="Vuksanovic O."/>
            <person name="Mourched A.-S."/>
            <person name="Charusanti P."/>
            <person name="Shaw S."/>
            <person name="Blin K."/>
            <person name="Weber T."/>
        </authorList>
    </citation>
    <scope>NUCLEOTIDE SEQUENCE [LARGE SCALE GENOMIC DNA]</scope>
    <source>
        <strain evidence="1 2">NBC 01769</strain>
    </source>
</reference>
<evidence type="ECO:0000313" key="1">
    <source>
        <dbReference type="EMBL" id="WSC14905.1"/>
    </source>
</evidence>
<dbReference type="RefSeq" id="WP_326593812.1">
    <property type="nucleotide sequence ID" value="NZ_CP109114.1"/>
</dbReference>
<dbReference type="EMBL" id="CP109114">
    <property type="protein sequence ID" value="WSC14905.1"/>
    <property type="molecule type" value="Genomic_DNA"/>
</dbReference>
<keyword evidence="2" id="KW-1185">Reference proteome</keyword>
<organism evidence="1 2">
    <name type="scientific">Streptomyces brevispora</name>
    <dbReference type="NCBI Taxonomy" id="887462"/>
    <lineage>
        <taxon>Bacteria</taxon>
        <taxon>Bacillati</taxon>
        <taxon>Actinomycetota</taxon>
        <taxon>Actinomycetes</taxon>
        <taxon>Kitasatosporales</taxon>
        <taxon>Streptomycetaceae</taxon>
        <taxon>Streptomyces</taxon>
    </lineage>
</organism>
<proteinExistence type="predicted"/>
<evidence type="ECO:0000313" key="2">
    <source>
        <dbReference type="Proteomes" id="UP001330827"/>
    </source>
</evidence>
<dbReference type="Proteomes" id="UP001330827">
    <property type="component" value="Chromosome"/>
</dbReference>
<gene>
    <name evidence="1" type="ORF">OIE64_20070</name>
</gene>
<evidence type="ECO:0008006" key="3">
    <source>
        <dbReference type="Google" id="ProtNLM"/>
    </source>
</evidence>
<name>A0ABZ1G4T3_9ACTN</name>
<sequence length="112" mass="12554">MTLDNPLRRDTVTVITRVLVGEDDRGQDVYDDQERDVDRCNMQPVSSTEATDDRVQVVTRWRLAGPPDMGLTNMSKVRHRGVLYEVDGEPGQFGSFAGLMDHTEAFLKVVTG</sequence>
<protein>
    <recommendedName>
        <fullName evidence="3">Head-to-tail stopper</fullName>
    </recommendedName>
</protein>
<accession>A0ABZ1G4T3</accession>